<evidence type="ECO:0000313" key="3">
    <source>
        <dbReference type="EMBL" id="MBT1698548.1"/>
    </source>
</evidence>
<reference evidence="3 4" key="1">
    <citation type="submission" date="2021-05" db="EMBL/GenBank/DDBJ databases">
        <title>A Polyphasic approach of four new species of the genus Ohtaekwangia: Ohtaekwangia histidinii sp. nov., Ohtaekwangia cretensis sp. nov., Ohtaekwangia indiensis sp. nov., Ohtaekwangia reichenbachii sp. nov. from diverse environment.</title>
        <authorList>
            <person name="Octaviana S."/>
        </authorList>
    </citation>
    <scope>NUCLEOTIDE SEQUENCE [LARGE SCALE GENOMIC DNA]</scope>
    <source>
        <strain evidence="3 4">PWU4</strain>
    </source>
</reference>
<dbReference type="PROSITE" id="PS51257">
    <property type="entry name" value="PROKAR_LIPOPROTEIN"/>
    <property type="match status" value="1"/>
</dbReference>
<evidence type="ECO:0000256" key="1">
    <source>
        <dbReference type="SAM" id="SignalP"/>
    </source>
</evidence>
<evidence type="ECO:0000259" key="2">
    <source>
        <dbReference type="Pfam" id="PF13590"/>
    </source>
</evidence>
<dbReference type="AlphaFoldDB" id="A0AAP2DNP4"/>
<evidence type="ECO:0000313" key="4">
    <source>
        <dbReference type="Proteomes" id="UP001319200"/>
    </source>
</evidence>
<organism evidence="3 4">
    <name type="scientific">Chryseosolibacter histidini</name>
    <dbReference type="NCBI Taxonomy" id="2782349"/>
    <lineage>
        <taxon>Bacteria</taxon>
        <taxon>Pseudomonadati</taxon>
        <taxon>Bacteroidota</taxon>
        <taxon>Cytophagia</taxon>
        <taxon>Cytophagales</taxon>
        <taxon>Chryseotaleaceae</taxon>
        <taxon>Chryseosolibacter</taxon>
    </lineage>
</organism>
<gene>
    <name evidence="3" type="ORF">KK083_16775</name>
</gene>
<feature type="domain" description="DUF4136" evidence="2">
    <location>
        <begin position="34"/>
        <end position="208"/>
    </location>
</feature>
<keyword evidence="1" id="KW-0732">Signal</keyword>
<dbReference type="Proteomes" id="UP001319200">
    <property type="component" value="Unassembled WGS sequence"/>
</dbReference>
<sequence>MRKFFFVPLLALAALFQACQPEPDAKQLIDQLVVATNYDQAADFSAYATYSIPTDTIGLISNSTNDTIIVQSKSTFPRPVLNEIKSNLNALGYTQVARNQNPDLGINVLVVNDFNVFQQVVYPNNWGYPGNYYSGYYGYNSWYYYPYINTYAYNTGVLIVEIVDLKNRTPDNKVKVVWDAYMGDVYSTIDLIPQSVDAIRQAFVQSPYLGKTPL</sequence>
<dbReference type="Gene3D" id="3.30.160.670">
    <property type="match status" value="1"/>
</dbReference>
<name>A0AAP2DNP4_9BACT</name>
<feature type="signal peptide" evidence="1">
    <location>
        <begin position="1"/>
        <end position="18"/>
    </location>
</feature>
<feature type="chain" id="PRO_5042821027" evidence="1">
    <location>
        <begin position="19"/>
        <end position="214"/>
    </location>
</feature>
<dbReference type="Pfam" id="PF13590">
    <property type="entry name" value="DUF4136"/>
    <property type="match status" value="1"/>
</dbReference>
<comment type="caution">
    <text evidence="3">The sequence shown here is derived from an EMBL/GenBank/DDBJ whole genome shotgun (WGS) entry which is preliminary data.</text>
</comment>
<dbReference type="InterPro" id="IPR025411">
    <property type="entry name" value="DUF4136"/>
</dbReference>
<dbReference type="RefSeq" id="WP_254164853.1">
    <property type="nucleotide sequence ID" value="NZ_JAHESF010000015.1"/>
</dbReference>
<keyword evidence="4" id="KW-1185">Reference proteome</keyword>
<dbReference type="EMBL" id="JAHESF010000015">
    <property type="protein sequence ID" value="MBT1698548.1"/>
    <property type="molecule type" value="Genomic_DNA"/>
</dbReference>
<accession>A0AAP2DNP4</accession>
<protein>
    <submittedName>
        <fullName evidence="3">DUF4136 domain-containing protein</fullName>
    </submittedName>
</protein>
<proteinExistence type="predicted"/>